<name>A0A8B8LKK6_ABRPR</name>
<dbReference type="Gene3D" id="2.60.120.560">
    <property type="entry name" value="Exo-inulinase, domain 1"/>
    <property type="match status" value="1"/>
</dbReference>
<evidence type="ECO:0000256" key="4">
    <source>
        <dbReference type="RuleBase" id="RU362110"/>
    </source>
</evidence>
<dbReference type="CDD" id="cd18624">
    <property type="entry name" value="GH32_Fruct1-like"/>
    <property type="match status" value="1"/>
</dbReference>
<dbReference type="InterPro" id="IPR001362">
    <property type="entry name" value="Glyco_hydro_32"/>
</dbReference>
<dbReference type="FunFam" id="2.60.120.560:FF:000002">
    <property type="entry name" value="Beta-fructofuranosidase, insoluble isoenzyme CWINV1"/>
    <property type="match status" value="1"/>
</dbReference>
<dbReference type="Pfam" id="PF08244">
    <property type="entry name" value="Glyco_hydro_32C"/>
    <property type="match status" value="1"/>
</dbReference>
<evidence type="ECO:0000259" key="6">
    <source>
        <dbReference type="Pfam" id="PF08244"/>
    </source>
</evidence>
<dbReference type="Gene3D" id="2.115.10.20">
    <property type="entry name" value="Glycosyl hydrolase domain, family 43"/>
    <property type="match status" value="1"/>
</dbReference>
<reference evidence="8" key="2">
    <citation type="submission" date="2025-08" db="UniProtKB">
        <authorList>
            <consortium name="RefSeq"/>
        </authorList>
    </citation>
    <scope>IDENTIFICATION</scope>
    <source>
        <tissue evidence="8">Young leaves</tissue>
    </source>
</reference>
<evidence type="ECO:0000256" key="1">
    <source>
        <dbReference type="ARBA" id="ARBA00009902"/>
    </source>
</evidence>
<dbReference type="KEGG" id="aprc:113866244"/>
<feature type="domain" description="Glycosyl hydrolase family 32 C-terminal" evidence="6">
    <location>
        <begin position="308"/>
        <end position="501"/>
    </location>
</feature>
<keyword evidence="7" id="KW-1185">Reference proteome</keyword>
<reference evidence="7" key="1">
    <citation type="journal article" date="2019" name="Toxins">
        <title>Detection of Abrin-Like and Prepropulchellin-Like Toxin Genes and Transcripts Using Whole Genome Sequencing and Full-Length Transcript Sequencing of Abrus precatorius.</title>
        <authorList>
            <person name="Hovde B.T."/>
            <person name="Daligault H.E."/>
            <person name="Hanschen E.R."/>
            <person name="Kunde Y.A."/>
            <person name="Johnson M.B."/>
            <person name="Starkenburg S.R."/>
            <person name="Johnson S.L."/>
        </authorList>
    </citation>
    <scope>NUCLEOTIDE SEQUENCE [LARGE SCALE GENOMIC DNA]</scope>
</reference>
<evidence type="ECO:0000256" key="2">
    <source>
        <dbReference type="ARBA" id="ARBA00022801"/>
    </source>
</evidence>
<feature type="domain" description="Glycosyl hydrolase family 32 N-terminal" evidence="5">
    <location>
        <begin position="1"/>
        <end position="305"/>
    </location>
</feature>
<dbReference type="GO" id="GO:0004553">
    <property type="term" value="F:hydrolase activity, hydrolyzing O-glycosyl compounds"/>
    <property type="evidence" value="ECO:0007669"/>
    <property type="project" value="InterPro"/>
</dbReference>
<dbReference type="OrthoDB" id="202537at2759"/>
<evidence type="ECO:0000313" key="7">
    <source>
        <dbReference type="Proteomes" id="UP000694853"/>
    </source>
</evidence>
<dbReference type="SUPFAM" id="SSF49899">
    <property type="entry name" value="Concanavalin A-like lectins/glucanases"/>
    <property type="match status" value="1"/>
</dbReference>
<proteinExistence type="inferred from homology"/>
<comment type="similarity">
    <text evidence="1 4">Belongs to the glycosyl hydrolase 32 family.</text>
</comment>
<evidence type="ECO:0000313" key="8">
    <source>
        <dbReference type="RefSeq" id="XP_027356926.1"/>
    </source>
</evidence>
<organism evidence="7 8">
    <name type="scientific">Abrus precatorius</name>
    <name type="common">Indian licorice</name>
    <name type="synonym">Glycine abrus</name>
    <dbReference type="NCBI Taxonomy" id="3816"/>
    <lineage>
        <taxon>Eukaryota</taxon>
        <taxon>Viridiplantae</taxon>
        <taxon>Streptophyta</taxon>
        <taxon>Embryophyta</taxon>
        <taxon>Tracheophyta</taxon>
        <taxon>Spermatophyta</taxon>
        <taxon>Magnoliopsida</taxon>
        <taxon>eudicotyledons</taxon>
        <taxon>Gunneridae</taxon>
        <taxon>Pentapetalae</taxon>
        <taxon>rosids</taxon>
        <taxon>fabids</taxon>
        <taxon>Fabales</taxon>
        <taxon>Fabaceae</taxon>
        <taxon>Papilionoideae</taxon>
        <taxon>50 kb inversion clade</taxon>
        <taxon>NPAAA clade</taxon>
        <taxon>indigoferoid/millettioid clade</taxon>
        <taxon>Abreae</taxon>
        <taxon>Abrus</taxon>
    </lineage>
</organism>
<dbReference type="RefSeq" id="XP_027356926.1">
    <property type="nucleotide sequence ID" value="XM_027501125.1"/>
</dbReference>
<evidence type="ECO:0000256" key="3">
    <source>
        <dbReference type="ARBA" id="ARBA00023295"/>
    </source>
</evidence>
<dbReference type="GO" id="GO:0005975">
    <property type="term" value="P:carbohydrate metabolic process"/>
    <property type="evidence" value="ECO:0007669"/>
    <property type="project" value="InterPro"/>
</dbReference>
<dbReference type="Pfam" id="PF00251">
    <property type="entry name" value="Glyco_hydro_32N"/>
    <property type="match status" value="1"/>
</dbReference>
<dbReference type="SMART" id="SM00640">
    <property type="entry name" value="Glyco_32"/>
    <property type="match status" value="1"/>
</dbReference>
<keyword evidence="3 4" id="KW-0326">Glycosidase</keyword>
<keyword evidence="2 4" id="KW-0378">Hydrolase</keyword>
<gene>
    <name evidence="8" type="primary">LOC113866244</name>
</gene>
<dbReference type="Proteomes" id="UP000694853">
    <property type="component" value="Unplaced"/>
</dbReference>
<dbReference type="GeneID" id="113866244"/>
<dbReference type="InterPro" id="IPR050551">
    <property type="entry name" value="Fructan_Metab_Enzymes"/>
</dbReference>
<dbReference type="AlphaFoldDB" id="A0A8B8LKK6"/>
<dbReference type="InterPro" id="IPR013320">
    <property type="entry name" value="ConA-like_dom_sf"/>
</dbReference>
<dbReference type="PANTHER" id="PTHR31953">
    <property type="entry name" value="BETA-FRUCTOFURANOSIDASE, INSOLUBLE ISOENZYME CWINV1-RELATED"/>
    <property type="match status" value="1"/>
</dbReference>
<dbReference type="InterPro" id="IPR023296">
    <property type="entry name" value="Glyco_hydro_beta-prop_sf"/>
</dbReference>
<evidence type="ECO:0000259" key="5">
    <source>
        <dbReference type="Pfam" id="PF00251"/>
    </source>
</evidence>
<dbReference type="InterPro" id="IPR013189">
    <property type="entry name" value="Glyco_hydro_32_C"/>
</dbReference>
<dbReference type="SUPFAM" id="SSF75005">
    <property type="entry name" value="Arabinanase/levansucrase/invertase"/>
    <property type="match status" value="1"/>
</dbReference>
<accession>A0A8B8LKK6</accession>
<dbReference type="InterPro" id="IPR013148">
    <property type="entry name" value="Glyco_hydro_32_N"/>
</dbReference>
<protein>
    <submittedName>
        <fullName evidence="8">Fructan 6-exohydrolase</fullName>
    </submittedName>
</protein>
<sequence>MYYKGVYHLFYQHNPYAATFGDNIVWGHSVSYDLVNWIHLNNAIEPSEVYDINSCWSGSATILPDEKPVIMYTGIADNKHQVQNLAMPKNLSDPFLREWIKHTQNPVLTPPSGAEVDNFRDPSTAWHGRDGKWRVIIGAQNGDEGKAILYQSEDFVNWKVDPNPFYASDNTGVCECPDFFPVSINGTNGVDTSVQNPSVRHVMKIGYLRIQHDYYFLGKYLSDQDKFIADTKFTGTSLDLRYDYGKFYASKSFFDYAKNRRILWGWVNESDTTQDDIMKGWAGVQAIPRQVWLDNESGKQLIQWPIEEVEKLRGKKFSINQENLISGSILEVSGITASQADVEAEFELPELESAEPLDAKRVDPQLLCGEEYASRSGIIGPFGLSALASDDLREQTVIFFRIYKASNKYTGLMCSDQSRSSLRKDLDKTTYGTFFDVDPNLRRISLRSLIDHSIIESFGEGGRVCITSRVYPLMATGQEAHLYVFNNGTKSVLISKLNAWSMKKAEIGHQKSISYIL</sequence>